<evidence type="ECO:0000256" key="12">
    <source>
        <dbReference type="ARBA" id="ARBA00023012"/>
    </source>
</evidence>
<evidence type="ECO:0000256" key="4">
    <source>
        <dbReference type="ARBA" id="ARBA00022475"/>
    </source>
</evidence>
<dbReference type="PROSITE" id="PS50109">
    <property type="entry name" value="HIS_KIN"/>
    <property type="match status" value="1"/>
</dbReference>
<keyword evidence="6" id="KW-0808">Transferase</keyword>
<dbReference type="CDD" id="cd00075">
    <property type="entry name" value="HATPase"/>
    <property type="match status" value="1"/>
</dbReference>
<evidence type="ECO:0000256" key="9">
    <source>
        <dbReference type="ARBA" id="ARBA00022777"/>
    </source>
</evidence>
<sequence>MFRNREIRHFTIIVFLIFAAGTVSISVLNPVAGVIASMTFLLIIGCSFYYTLKRYKEIKELSGYLRMISNGDYTLDIRDNREGELSILKNEIYKVTLMLSKQGQLLKKEKEQLADALSDISHQLKTPLTSMTVMVDLLSNDNLTKEKRIEFTKNIEAQLERMEWLLTSLLKLSKIDAGTVTFKKDKVLVSQLIQKAVNPLLIPMEIKEQQLIIEGEERAAFTGDMNWTAEAILNIVKNCIEHTPKGGTICVRFYENPLYTEIKISDNGMGIDKEDLPYIFKRFYKGKNASKDSVGIGLAMAKSIVTSQNGDLSVTSRKNQGTEFSMKFYKKLSD</sequence>
<dbReference type="Gene3D" id="1.10.287.130">
    <property type="match status" value="1"/>
</dbReference>
<dbReference type="RefSeq" id="WP_158740050.1">
    <property type="nucleotide sequence ID" value="NZ_WSLF01000004.1"/>
</dbReference>
<keyword evidence="9 16" id="KW-0418">Kinase</keyword>
<keyword evidence="13 14" id="KW-0472">Membrane</keyword>
<evidence type="ECO:0000256" key="11">
    <source>
        <dbReference type="ARBA" id="ARBA00022989"/>
    </source>
</evidence>
<keyword evidence="17" id="KW-1185">Reference proteome</keyword>
<gene>
    <name evidence="16" type="ORF">GND95_06530</name>
</gene>
<keyword evidence="5" id="KW-0597">Phosphoprotein</keyword>
<dbReference type="CDD" id="cd00082">
    <property type="entry name" value="HisKA"/>
    <property type="match status" value="1"/>
</dbReference>
<evidence type="ECO:0000256" key="5">
    <source>
        <dbReference type="ARBA" id="ARBA00022553"/>
    </source>
</evidence>
<evidence type="ECO:0000256" key="1">
    <source>
        <dbReference type="ARBA" id="ARBA00000085"/>
    </source>
</evidence>
<dbReference type="InterPro" id="IPR050398">
    <property type="entry name" value="HssS/ArlS-like"/>
</dbReference>
<dbReference type="EC" id="2.7.13.3" evidence="3"/>
<comment type="catalytic activity">
    <reaction evidence="1">
        <text>ATP + protein L-histidine = ADP + protein N-phospho-L-histidine.</text>
        <dbReference type="EC" id="2.7.13.3"/>
    </reaction>
</comment>
<evidence type="ECO:0000313" key="17">
    <source>
        <dbReference type="Proteomes" id="UP000483018"/>
    </source>
</evidence>
<dbReference type="AlphaFoldDB" id="A0A7C8HF17"/>
<evidence type="ECO:0000256" key="2">
    <source>
        <dbReference type="ARBA" id="ARBA00004651"/>
    </source>
</evidence>
<evidence type="ECO:0000256" key="14">
    <source>
        <dbReference type="SAM" id="Phobius"/>
    </source>
</evidence>
<accession>A0A7C8HF17</accession>
<dbReference type="SMART" id="SM00388">
    <property type="entry name" value="HisKA"/>
    <property type="match status" value="1"/>
</dbReference>
<evidence type="ECO:0000313" key="16">
    <source>
        <dbReference type="EMBL" id="KAE9634963.1"/>
    </source>
</evidence>
<name>A0A7C8HF17_9FIRM</name>
<dbReference type="InterPro" id="IPR005467">
    <property type="entry name" value="His_kinase_dom"/>
</dbReference>
<dbReference type="Gene3D" id="3.30.565.10">
    <property type="entry name" value="Histidine kinase-like ATPase, C-terminal domain"/>
    <property type="match status" value="1"/>
</dbReference>
<evidence type="ECO:0000256" key="10">
    <source>
        <dbReference type="ARBA" id="ARBA00022840"/>
    </source>
</evidence>
<keyword evidence="4" id="KW-1003">Cell membrane</keyword>
<organism evidence="16 17">
    <name type="scientific">Defluviitalea raffinosedens</name>
    <dbReference type="NCBI Taxonomy" id="1450156"/>
    <lineage>
        <taxon>Bacteria</taxon>
        <taxon>Bacillati</taxon>
        <taxon>Bacillota</taxon>
        <taxon>Clostridia</taxon>
        <taxon>Lachnospirales</taxon>
        <taxon>Defluviitaleaceae</taxon>
        <taxon>Defluviitalea</taxon>
    </lineage>
</organism>
<keyword evidence="10" id="KW-0067">ATP-binding</keyword>
<evidence type="ECO:0000256" key="7">
    <source>
        <dbReference type="ARBA" id="ARBA00022692"/>
    </source>
</evidence>
<dbReference type="SUPFAM" id="SSF47384">
    <property type="entry name" value="Homodimeric domain of signal transducing histidine kinase"/>
    <property type="match status" value="1"/>
</dbReference>
<keyword evidence="11 14" id="KW-1133">Transmembrane helix</keyword>
<dbReference type="InterPro" id="IPR036097">
    <property type="entry name" value="HisK_dim/P_sf"/>
</dbReference>
<keyword evidence="7 14" id="KW-0812">Transmembrane</keyword>
<dbReference type="Pfam" id="PF02518">
    <property type="entry name" value="HATPase_c"/>
    <property type="match status" value="1"/>
</dbReference>
<dbReference type="InterPro" id="IPR004358">
    <property type="entry name" value="Sig_transdc_His_kin-like_C"/>
</dbReference>
<keyword evidence="12" id="KW-0902">Two-component regulatory system</keyword>
<feature type="transmembrane region" description="Helical" evidence="14">
    <location>
        <begin position="34"/>
        <end position="52"/>
    </location>
</feature>
<evidence type="ECO:0000256" key="6">
    <source>
        <dbReference type="ARBA" id="ARBA00022679"/>
    </source>
</evidence>
<feature type="transmembrane region" description="Helical" evidence="14">
    <location>
        <begin position="7"/>
        <end position="28"/>
    </location>
</feature>
<comment type="subcellular location">
    <subcellularLocation>
        <location evidence="2">Cell membrane</location>
        <topology evidence="2">Multi-pass membrane protein</topology>
    </subcellularLocation>
</comment>
<evidence type="ECO:0000256" key="13">
    <source>
        <dbReference type="ARBA" id="ARBA00023136"/>
    </source>
</evidence>
<dbReference type="SMART" id="SM00387">
    <property type="entry name" value="HATPase_c"/>
    <property type="match status" value="1"/>
</dbReference>
<dbReference type="Pfam" id="PF00512">
    <property type="entry name" value="HisKA"/>
    <property type="match status" value="1"/>
</dbReference>
<dbReference type="GO" id="GO:0005886">
    <property type="term" value="C:plasma membrane"/>
    <property type="evidence" value="ECO:0007669"/>
    <property type="project" value="UniProtKB-SubCell"/>
</dbReference>
<dbReference type="PANTHER" id="PTHR45528:SF1">
    <property type="entry name" value="SENSOR HISTIDINE KINASE CPXA"/>
    <property type="match status" value="1"/>
</dbReference>
<dbReference type="InterPro" id="IPR003594">
    <property type="entry name" value="HATPase_dom"/>
</dbReference>
<feature type="domain" description="Histidine kinase" evidence="15">
    <location>
        <begin position="119"/>
        <end position="332"/>
    </location>
</feature>
<dbReference type="OrthoDB" id="9773956at2"/>
<comment type="caution">
    <text evidence="16">The sequence shown here is derived from an EMBL/GenBank/DDBJ whole genome shotgun (WGS) entry which is preliminary data.</text>
</comment>
<dbReference type="Proteomes" id="UP000483018">
    <property type="component" value="Unassembled WGS sequence"/>
</dbReference>
<dbReference type="InterPro" id="IPR036890">
    <property type="entry name" value="HATPase_C_sf"/>
</dbReference>
<dbReference type="PRINTS" id="PR00344">
    <property type="entry name" value="BCTRLSENSOR"/>
</dbReference>
<keyword evidence="8" id="KW-0547">Nucleotide-binding</keyword>
<evidence type="ECO:0000256" key="3">
    <source>
        <dbReference type="ARBA" id="ARBA00012438"/>
    </source>
</evidence>
<evidence type="ECO:0000259" key="15">
    <source>
        <dbReference type="PROSITE" id="PS50109"/>
    </source>
</evidence>
<dbReference type="GO" id="GO:0005524">
    <property type="term" value="F:ATP binding"/>
    <property type="evidence" value="ECO:0007669"/>
    <property type="project" value="UniProtKB-KW"/>
</dbReference>
<dbReference type="SUPFAM" id="SSF55874">
    <property type="entry name" value="ATPase domain of HSP90 chaperone/DNA topoisomerase II/histidine kinase"/>
    <property type="match status" value="1"/>
</dbReference>
<dbReference type="InterPro" id="IPR003661">
    <property type="entry name" value="HisK_dim/P_dom"/>
</dbReference>
<reference evidence="16 17" key="1">
    <citation type="submission" date="2019-12" db="EMBL/GenBank/DDBJ databases">
        <title>Defluviitalea raffinosedens, isolated from a biogas fermenter, genome sequencing and characterization.</title>
        <authorList>
            <person name="Rettenmaier R."/>
            <person name="Schneider M."/>
            <person name="Neuhaus K."/>
            <person name="Liebl W."/>
            <person name="Zverlov V."/>
        </authorList>
    </citation>
    <scope>NUCLEOTIDE SEQUENCE [LARGE SCALE GENOMIC DNA]</scope>
    <source>
        <strain evidence="16 17">249c-K6</strain>
    </source>
</reference>
<protein>
    <recommendedName>
        <fullName evidence="3">histidine kinase</fullName>
        <ecNumber evidence="3">2.7.13.3</ecNumber>
    </recommendedName>
</protein>
<dbReference type="PANTHER" id="PTHR45528">
    <property type="entry name" value="SENSOR HISTIDINE KINASE CPXA"/>
    <property type="match status" value="1"/>
</dbReference>
<dbReference type="EMBL" id="WSLF01000004">
    <property type="protein sequence ID" value="KAE9634963.1"/>
    <property type="molecule type" value="Genomic_DNA"/>
</dbReference>
<dbReference type="GO" id="GO:0000155">
    <property type="term" value="F:phosphorelay sensor kinase activity"/>
    <property type="evidence" value="ECO:0007669"/>
    <property type="project" value="InterPro"/>
</dbReference>
<evidence type="ECO:0000256" key="8">
    <source>
        <dbReference type="ARBA" id="ARBA00022741"/>
    </source>
</evidence>
<proteinExistence type="predicted"/>